<evidence type="ECO:0000259" key="18">
    <source>
        <dbReference type="Pfam" id="PF02896"/>
    </source>
</evidence>
<evidence type="ECO:0000256" key="7">
    <source>
        <dbReference type="ARBA" id="ARBA00022679"/>
    </source>
</evidence>
<dbReference type="OrthoDB" id="9765468at2"/>
<dbReference type="PANTHER" id="PTHR43030">
    <property type="entry name" value="PHOSPHOENOLPYRUVATE SYNTHASE"/>
    <property type="match status" value="1"/>
</dbReference>
<dbReference type="NCBIfam" id="TIGR01418">
    <property type="entry name" value="PEP_synth"/>
    <property type="match status" value="1"/>
</dbReference>
<evidence type="ECO:0000256" key="10">
    <source>
        <dbReference type="ARBA" id="ARBA00022777"/>
    </source>
</evidence>
<evidence type="ECO:0000313" key="20">
    <source>
        <dbReference type="Proteomes" id="UP000005297"/>
    </source>
</evidence>
<dbReference type="STRING" id="314344.AL013_03300"/>
<feature type="domain" description="Pyruvate phosphate dikinase AMP/ATP-binding" evidence="17">
    <location>
        <begin position="57"/>
        <end position="393"/>
    </location>
</feature>
<comment type="cofactor">
    <cofactor evidence="1 15">
        <name>Mg(2+)</name>
        <dbReference type="ChEBI" id="CHEBI:18420"/>
    </cofactor>
</comment>
<evidence type="ECO:0000256" key="4">
    <source>
        <dbReference type="ARBA" id="ARBA00007837"/>
    </source>
</evidence>
<evidence type="ECO:0000256" key="11">
    <source>
        <dbReference type="ARBA" id="ARBA00022840"/>
    </source>
</evidence>
<gene>
    <name evidence="19" type="ORF">SPV1_08486</name>
</gene>
<dbReference type="EC" id="2.7.9.2" evidence="5 15"/>
<organism evidence="19 20">
    <name type="scientific">Mariprofundus ferrooxydans PV-1</name>
    <dbReference type="NCBI Taxonomy" id="314345"/>
    <lineage>
        <taxon>Bacteria</taxon>
        <taxon>Pseudomonadati</taxon>
        <taxon>Pseudomonadota</taxon>
        <taxon>Candidatius Mariprofundia</taxon>
        <taxon>Mariprofundales</taxon>
        <taxon>Mariprofundaceae</taxon>
        <taxon>Mariprofundus</taxon>
    </lineage>
</organism>
<dbReference type="Pfam" id="PF01326">
    <property type="entry name" value="PPDK_N"/>
    <property type="match status" value="1"/>
</dbReference>
<name>Q0EYW6_9PROT</name>
<evidence type="ECO:0000256" key="8">
    <source>
        <dbReference type="ARBA" id="ARBA00022723"/>
    </source>
</evidence>
<dbReference type="HOGENOM" id="CLU_007308_6_2_0"/>
<accession>Q0EYW6</accession>
<evidence type="ECO:0000256" key="2">
    <source>
        <dbReference type="ARBA" id="ARBA00002988"/>
    </source>
</evidence>
<dbReference type="SUPFAM" id="SSF56059">
    <property type="entry name" value="Glutathione synthetase ATP-binding domain-like"/>
    <property type="match status" value="1"/>
</dbReference>
<keyword evidence="9 15" id="KW-0547">Nucleotide-binding</keyword>
<dbReference type="SUPFAM" id="SSF52009">
    <property type="entry name" value="Phosphohistidine domain"/>
    <property type="match status" value="1"/>
</dbReference>
<dbReference type="InterPro" id="IPR015813">
    <property type="entry name" value="Pyrv/PenolPyrv_kinase-like_dom"/>
</dbReference>
<dbReference type="Gene3D" id="3.20.20.60">
    <property type="entry name" value="Phosphoenolpyruvate-binding domains"/>
    <property type="match status" value="1"/>
</dbReference>
<evidence type="ECO:0000256" key="13">
    <source>
        <dbReference type="ARBA" id="ARBA00033470"/>
    </source>
</evidence>
<comment type="pathway">
    <text evidence="3 15">Carbohydrate biosynthesis; gluconeogenesis.</text>
</comment>
<dbReference type="GO" id="GO:0008986">
    <property type="term" value="F:pyruvate, water dikinase activity"/>
    <property type="evidence" value="ECO:0007669"/>
    <property type="project" value="UniProtKB-EC"/>
</dbReference>
<dbReference type="eggNOG" id="COG1080">
    <property type="taxonomic scope" value="Bacteria"/>
</dbReference>
<dbReference type="InterPro" id="IPR002192">
    <property type="entry name" value="PPDK_AMP/ATP-bd"/>
</dbReference>
<evidence type="ECO:0000259" key="17">
    <source>
        <dbReference type="Pfam" id="PF01326"/>
    </source>
</evidence>
<dbReference type="InterPro" id="IPR013815">
    <property type="entry name" value="ATP_grasp_subdomain_1"/>
</dbReference>
<protein>
    <recommendedName>
        <fullName evidence="6 15">Phosphoenolpyruvate synthase</fullName>
        <shortName evidence="15">PEP synthase</shortName>
        <ecNumber evidence="5 15">2.7.9.2</ecNumber>
    </recommendedName>
    <alternativeName>
        <fullName evidence="13 15">Pyruvate, water dikinase</fullName>
    </alternativeName>
</protein>
<dbReference type="InterPro" id="IPR008279">
    <property type="entry name" value="PEP-util_enz_mobile_dom"/>
</dbReference>
<comment type="similarity">
    <text evidence="4 15">Belongs to the PEP-utilizing enzyme family.</text>
</comment>
<keyword evidence="7 15" id="KW-0808">Transferase</keyword>
<keyword evidence="8 15" id="KW-0479">Metal-binding</keyword>
<feature type="domain" description="PEP-utilising enzyme C-terminal" evidence="18">
    <location>
        <begin position="529"/>
        <end position="832"/>
    </location>
</feature>
<comment type="caution">
    <text evidence="19">The sequence shown here is derived from an EMBL/GenBank/DDBJ whole genome shotgun (WGS) entry which is preliminary data.</text>
</comment>
<dbReference type="InterPro" id="IPR000121">
    <property type="entry name" value="PEP_util_C"/>
</dbReference>
<evidence type="ECO:0000256" key="15">
    <source>
        <dbReference type="PIRNR" id="PIRNR000854"/>
    </source>
</evidence>
<dbReference type="PANTHER" id="PTHR43030:SF1">
    <property type="entry name" value="PHOSPHOENOLPYRUVATE SYNTHASE"/>
    <property type="match status" value="1"/>
</dbReference>
<dbReference type="InterPro" id="IPR018274">
    <property type="entry name" value="PEP_util_AS"/>
</dbReference>
<sequence>MASQNGRSKMLSNLLCCPGMPKQVMAVTDEELEKEMVMDNRPDYIRWFDEISLTDVPEVGGKNASLGEMYQHLSSAGVRVPNGFAITATAYRDALTHAGAWQALHDLLDGLDPDDVEDLQLRGSRAREIVYACELPGTLRAEIVAAYAKLTAEYGEDLSLAVRSSATAEDSPEASFAGQNESYLNISGADGLIEAYKRCLASNFTDRSIHYKYDNDFDWSKVYLSVVVMKMVRSDISTSGVMFSLDTETGFNDVVFINAAWGLGENIVQGTIDPDSFYVHKPTFSKGYRTVLKRQLGSKKKKMVYIDAAGGSAGGHIGNVDTSTVEQSRFCITDEDIMTLADYAIKVEAHYSAQAGHTRPMDMEWAKDGVDGYLYMVQARPETVASHRQANMLEIYHLQQHGTVLAQGRAVGERIGVGRVRVIDDASLLSTFQSGEVLVADTTSPDWEPVMKRASAIVTNRGGRTCHAAIVARELGVPAIVGVGNATESLSDGQDVTICCAEGETGVVYAGELPFTIEQTDLGGLGHPHTQIMMNLGDPDRAFSFASLPVDGVGLARLEFIINQFIKAHPMAICHPEQLDDATRRQIAAMSTPFDSPEDFFVRTLSEGVATIAASVYPSPCIVRMSDFKSNEYATLLGGSGFEPQEDNPMIGFRGASRYVHPAYADGFALECAAMKRVRDEMGFGNVKLMIPFCRRVEEGERVLAAMAAHGLTRGENGLEVYVMCEIPNNVIQIDAFTELFDGISIGSNDLTQLTLGVDRDSEIVAFDFDERDAGVLSMIRMAVEGAKRNGRHSGICGQAPSDYPEMAEFLVSIGIDSISLNPDTVLTSIRHVLALEEALVRKPGATNE</sequence>
<comment type="function">
    <text evidence="2 15">Catalyzes the phosphorylation of pyruvate to phosphoenolpyruvate.</text>
</comment>
<evidence type="ECO:0000313" key="19">
    <source>
        <dbReference type="EMBL" id="EAU54441.1"/>
    </source>
</evidence>
<dbReference type="GO" id="GO:0006094">
    <property type="term" value="P:gluconeogenesis"/>
    <property type="evidence" value="ECO:0007669"/>
    <property type="project" value="UniProtKB-UniPathway"/>
</dbReference>
<dbReference type="FunFam" id="3.30.1490.20:FF:000010">
    <property type="entry name" value="Phosphoenolpyruvate synthase"/>
    <property type="match status" value="1"/>
</dbReference>
<dbReference type="InterPro" id="IPR006319">
    <property type="entry name" value="PEP_synth"/>
</dbReference>
<dbReference type="PROSITE" id="PS00370">
    <property type="entry name" value="PEP_ENZYMES_PHOS_SITE"/>
    <property type="match status" value="1"/>
</dbReference>
<evidence type="ECO:0000256" key="1">
    <source>
        <dbReference type="ARBA" id="ARBA00001946"/>
    </source>
</evidence>
<dbReference type="PROSITE" id="PS00742">
    <property type="entry name" value="PEP_ENZYMES_2"/>
    <property type="match status" value="1"/>
</dbReference>
<evidence type="ECO:0000256" key="6">
    <source>
        <dbReference type="ARBA" id="ARBA00021623"/>
    </source>
</evidence>
<evidence type="ECO:0000256" key="3">
    <source>
        <dbReference type="ARBA" id="ARBA00004742"/>
    </source>
</evidence>
<keyword evidence="12 15" id="KW-0460">Magnesium</keyword>
<dbReference type="PIRSF" id="PIRSF000854">
    <property type="entry name" value="PEP_synthase"/>
    <property type="match status" value="1"/>
</dbReference>
<dbReference type="GO" id="GO:0005524">
    <property type="term" value="F:ATP binding"/>
    <property type="evidence" value="ECO:0007669"/>
    <property type="project" value="UniProtKB-KW"/>
</dbReference>
<dbReference type="Gene3D" id="3.30.1490.20">
    <property type="entry name" value="ATP-grasp fold, A domain"/>
    <property type="match status" value="1"/>
</dbReference>
<dbReference type="FunFam" id="3.30.470.20:FF:000017">
    <property type="entry name" value="Phosphoenolpyruvate synthase"/>
    <property type="match status" value="1"/>
</dbReference>
<dbReference type="InParanoid" id="Q0EYW6"/>
<keyword evidence="20" id="KW-1185">Reference proteome</keyword>
<evidence type="ECO:0000259" key="16">
    <source>
        <dbReference type="Pfam" id="PF00391"/>
    </source>
</evidence>
<proteinExistence type="inferred from homology"/>
<dbReference type="UniPathway" id="UPA00138"/>
<dbReference type="eggNOG" id="COG0574">
    <property type="taxonomic scope" value="Bacteria"/>
</dbReference>
<feature type="domain" description="PEP-utilising enzyme mobile" evidence="16">
    <location>
        <begin position="432"/>
        <end position="503"/>
    </location>
</feature>
<dbReference type="AlphaFoldDB" id="Q0EYW6"/>
<keyword evidence="11 15" id="KW-0067">ATP-binding</keyword>
<dbReference type="Proteomes" id="UP000005297">
    <property type="component" value="Unassembled WGS sequence"/>
</dbReference>
<evidence type="ECO:0000256" key="9">
    <source>
        <dbReference type="ARBA" id="ARBA00022741"/>
    </source>
</evidence>
<dbReference type="FunFam" id="3.50.30.10:FF:000002">
    <property type="entry name" value="Phosphoenolpyruvate synthase"/>
    <property type="match status" value="1"/>
</dbReference>
<evidence type="ECO:0000256" key="12">
    <source>
        <dbReference type="ARBA" id="ARBA00022842"/>
    </source>
</evidence>
<dbReference type="EMBL" id="AATS01000008">
    <property type="protein sequence ID" value="EAU54441.1"/>
    <property type="molecule type" value="Genomic_DNA"/>
</dbReference>
<dbReference type="InterPro" id="IPR036637">
    <property type="entry name" value="Phosphohistidine_dom_sf"/>
</dbReference>
<dbReference type="SUPFAM" id="SSF51621">
    <property type="entry name" value="Phosphoenolpyruvate/pyruvate domain"/>
    <property type="match status" value="1"/>
</dbReference>
<dbReference type="Pfam" id="PF02896">
    <property type="entry name" value="PEP-utilizers_C"/>
    <property type="match status" value="1"/>
</dbReference>
<dbReference type="GO" id="GO:0046872">
    <property type="term" value="F:metal ion binding"/>
    <property type="evidence" value="ECO:0007669"/>
    <property type="project" value="UniProtKB-KW"/>
</dbReference>
<dbReference type="Gene3D" id="3.50.30.10">
    <property type="entry name" value="Phosphohistidine domain"/>
    <property type="match status" value="1"/>
</dbReference>
<dbReference type="InterPro" id="IPR023151">
    <property type="entry name" value="PEP_util_CS"/>
</dbReference>
<dbReference type="NCBIfam" id="NF005057">
    <property type="entry name" value="PRK06464.1"/>
    <property type="match status" value="1"/>
</dbReference>
<dbReference type="InterPro" id="IPR040442">
    <property type="entry name" value="Pyrv_kinase-like_dom_sf"/>
</dbReference>
<comment type="catalytic activity">
    <reaction evidence="14 15">
        <text>pyruvate + ATP + H2O = phosphoenolpyruvate + AMP + phosphate + 2 H(+)</text>
        <dbReference type="Rhea" id="RHEA:11364"/>
        <dbReference type="ChEBI" id="CHEBI:15361"/>
        <dbReference type="ChEBI" id="CHEBI:15377"/>
        <dbReference type="ChEBI" id="CHEBI:15378"/>
        <dbReference type="ChEBI" id="CHEBI:30616"/>
        <dbReference type="ChEBI" id="CHEBI:43474"/>
        <dbReference type="ChEBI" id="CHEBI:58702"/>
        <dbReference type="ChEBI" id="CHEBI:456215"/>
        <dbReference type="EC" id="2.7.9.2"/>
    </reaction>
</comment>
<evidence type="ECO:0000256" key="14">
    <source>
        <dbReference type="ARBA" id="ARBA00047700"/>
    </source>
</evidence>
<reference evidence="19 20" key="1">
    <citation type="submission" date="2006-09" db="EMBL/GenBank/DDBJ databases">
        <authorList>
            <person name="Emerson D."/>
            <person name="Ferriera S."/>
            <person name="Johnson J."/>
            <person name="Kravitz S."/>
            <person name="Halpern A."/>
            <person name="Remington K."/>
            <person name="Beeson K."/>
            <person name="Tran B."/>
            <person name="Rogers Y.-H."/>
            <person name="Friedman R."/>
            <person name="Venter J.C."/>
        </authorList>
    </citation>
    <scope>NUCLEOTIDE SEQUENCE [LARGE SCALE GENOMIC DNA]</scope>
    <source>
        <strain evidence="19 20">PV-1</strain>
    </source>
</reference>
<dbReference type="FunCoup" id="Q0EYW6">
    <property type="interactions" value="226"/>
</dbReference>
<keyword evidence="10 15" id="KW-0418">Kinase</keyword>
<dbReference type="Gene3D" id="3.30.470.20">
    <property type="entry name" value="ATP-grasp fold, B domain"/>
    <property type="match status" value="1"/>
</dbReference>
<dbReference type="Pfam" id="PF00391">
    <property type="entry name" value="PEP-utilizers"/>
    <property type="match status" value="1"/>
</dbReference>
<keyword evidence="19" id="KW-0670">Pyruvate</keyword>
<evidence type="ECO:0000256" key="5">
    <source>
        <dbReference type="ARBA" id="ARBA00011996"/>
    </source>
</evidence>